<dbReference type="Pfam" id="PF00270">
    <property type="entry name" value="DEAD"/>
    <property type="match status" value="1"/>
</dbReference>
<dbReference type="InterPro" id="IPR050079">
    <property type="entry name" value="DEAD_box_RNA_helicase"/>
</dbReference>
<dbReference type="SMART" id="SM00487">
    <property type="entry name" value="DEXDc"/>
    <property type="match status" value="1"/>
</dbReference>
<evidence type="ECO:0000313" key="11">
    <source>
        <dbReference type="EMBL" id="RKF15658.1"/>
    </source>
</evidence>
<name>A0A420E8J6_9ALTE</name>
<feature type="short sequence motif" description="Q motif" evidence="6">
    <location>
        <begin position="1"/>
        <end position="29"/>
    </location>
</feature>
<evidence type="ECO:0000256" key="7">
    <source>
        <dbReference type="SAM" id="MobiDB-lite"/>
    </source>
</evidence>
<keyword evidence="2 5" id="KW-0378">Hydrolase</keyword>
<reference evidence="11 12" key="1">
    <citation type="submission" date="2018-09" db="EMBL/GenBank/DDBJ databases">
        <authorList>
            <person name="Wang Z."/>
        </authorList>
    </citation>
    <scope>NUCLEOTIDE SEQUENCE [LARGE SCALE GENOMIC DNA]</scope>
    <source>
        <strain evidence="11 12">ALS 81</strain>
    </source>
</reference>
<dbReference type="AlphaFoldDB" id="A0A420E8J6"/>
<dbReference type="InterPro" id="IPR028621">
    <property type="entry name" value="DEAD_helicase_SrmB"/>
</dbReference>
<dbReference type="Proteomes" id="UP000286482">
    <property type="component" value="Unassembled WGS sequence"/>
</dbReference>
<proteinExistence type="inferred from homology"/>
<evidence type="ECO:0000259" key="10">
    <source>
        <dbReference type="PROSITE" id="PS51195"/>
    </source>
</evidence>
<feature type="region of interest" description="Disordered" evidence="7">
    <location>
        <begin position="380"/>
        <end position="418"/>
    </location>
</feature>
<keyword evidence="3 5" id="KW-0347">Helicase</keyword>
<comment type="catalytic activity">
    <reaction evidence="5">
        <text>ATP + H2O = ADP + phosphate + H(+)</text>
        <dbReference type="Rhea" id="RHEA:13065"/>
        <dbReference type="ChEBI" id="CHEBI:15377"/>
        <dbReference type="ChEBI" id="CHEBI:15378"/>
        <dbReference type="ChEBI" id="CHEBI:30616"/>
        <dbReference type="ChEBI" id="CHEBI:43474"/>
        <dbReference type="ChEBI" id="CHEBI:456216"/>
        <dbReference type="EC" id="3.6.4.13"/>
    </reaction>
</comment>
<dbReference type="InterPro" id="IPR001650">
    <property type="entry name" value="Helicase_C-like"/>
</dbReference>
<evidence type="ECO:0000256" key="1">
    <source>
        <dbReference type="ARBA" id="ARBA00022741"/>
    </source>
</evidence>
<evidence type="ECO:0000313" key="12">
    <source>
        <dbReference type="Proteomes" id="UP000286482"/>
    </source>
</evidence>
<dbReference type="PANTHER" id="PTHR47959:SF3">
    <property type="entry name" value="ATP-DEPENDENT RNA HELICASE SRMB"/>
    <property type="match status" value="1"/>
</dbReference>
<feature type="domain" description="DEAD-box RNA helicase Q" evidence="10">
    <location>
        <begin position="1"/>
        <end position="29"/>
    </location>
</feature>
<keyword evidence="4 5" id="KW-0067">ATP-binding</keyword>
<dbReference type="InterPro" id="IPR000629">
    <property type="entry name" value="RNA-helicase_DEAD-box_CS"/>
</dbReference>
<keyword evidence="5" id="KW-0690">Ribosome biogenesis</keyword>
<dbReference type="RefSeq" id="WP_120355744.1">
    <property type="nucleotide sequence ID" value="NZ_RAQO01000008.1"/>
</dbReference>
<dbReference type="GO" id="GO:0005829">
    <property type="term" value="C:cytosol"/>
    <property type="evidence" value="ECO:0007669"/>
    <property type="project" value="TreeGrafter"/>
</dbReference>
<dbReference type="SUPFAM" id="SSF52540">
    <property type="entry name" value="P-loop containing nucleoside triphosphate hydrolases"/>
    <property type="match status" value="1"/>
</dbReference>
<sequence length="418" mass="46841">MTFNELDLDERLLQALEAMQLTKPTMIQQACVPAMLDGKDVMASAPTGTGKTLAFLLPALQHLLDFPRRQAGPGRILILCPTRELTQQIADQARKLAQFTSLSILDVTGGVSYEHHAEQLKGNIDIVVATPGRLMEYLKYKVFDTQAIEILVLDEADRMLDMGFISEMRTISDAASARKQTALLSATLEGDGLQRFAEDVMENPEQIEVDPPLRERGKINQYIHYCDTPKHKLDILAHYLSNEEIERCVVFVKTRERLYALVESLQSRDITCSYLRGEMDQDKRNEALQGFRDGKVKILVATDVAARGLDVPEVSHVFNFDLPRSPDVYVHRIGRTARGGRKGFAISLVEAHDMGILAKIQRYTENTLKARVVKGLEPQHRVAKLPSKKKKPATTVDRRSAKKVAKGKAKKAAKKKNK</sequence>
<dbReference type="InterPro" id="IPR014014">
    <property type="entry name" value="RNA_helicase_DEAD_Q_motif"/>
</dbReference>
<feature type="compositionally biased region" description="Basic residues" evidence="7">
    <location>
        <begin position="400"/>
        <end position="418"/>
    </location>
</feature>
<evidence type="ECO:0000259" key="9">
    <source>
        <dbReference type="PROSITE" id="PS51194"/>
    </source>
</evidence>
<dbReference type="NCBIfam" id="NF008394">
    <property type="entry name" value="PRK11192.1"/>
    <property type="match status" value="1"/>
</dbReference>
<dbReference type="CDD" id="cd18787">
    <property type="entry name" value="SF2_C_DEAD"/>
    <property type="match status" value="1"/>
</dbReference>
<dbReference type="PROSITE" id="PS00039">
    <property type="entry name" value="DEAD_ATP_HELICASE"/>
    <property type="match status" value="1"/>
</dbReference>
<dbReference type="Gene3D" id="3.40.50.300">
    <property type="entry name" value="P-loop containing nucleotide triphosphate hydrolases"/>
    <property type="match status" value="2"/>
</dbReference>
<dbReference type="GO" id="GO:0016887">
    <property type="term" value="F:ATP hydrolysis activity"/>
    <property type="evidence" value="ECO:0007669"/>
    <property type="project" value="RHEA"/>
</dbReference>
<dbReference type="InterPro" id="IPR014001">
    <property type="entry name" value="Helicase_ATP-bd"/>
</dbReference>
<dbReference type="OrthoDB" id="9805696at2"/>
<protein>
    <recommendedName>
        <fullName evidence="5">ATP-dependent RNA helicase SrmB</fullName>
        <ecNumber evidence="5">3.6.4.13</ecNumber>
    </recommendedName>
</protein>
<evidence type="ECO:0000256" key="2">
    <source>
        <dbReference type="ARBA" id="ARBA00022801"/>
    </source>
</evidence>
<dbReference type="SMART" id="SM00490">
    <property type="entry name" value="HELICc"/>
    <property type="match status" value="1"/>
</dbReference>
<comment type="caution">
    <text evidence="11">The sequence shown here is derived from an EMBL/GenBank/DDBJ whole genome shotgun (WGS) entry which is preliminary data.</text>
</comment>
<feature type="compositionally biased region" description="Basic residues" evidence="7">
    <location>
        <begin position="381"/>
        <end position="392"/>
    </location>
</feature>
<evidence type="ECO:0000256" key="6">
    <source>
        <dbReference type="PROSITE-ProRule" id="PRU00552"/>
    </source>
</evidence>
<keyword evidence="5" id="KW-0963">Cytoplasm</keyword>
<gene>
    <name evidence="5 11" type="primary">srmB</name>
    <name evidence="11" type="ORF">DBZ36_14835</name>
</gene>
<dbReference type="GO" id="GO:0005524">
    <property type="term" value="F:ATP binding"/>
    <property type="evidence" value="ECO:0007669"/>
    <property type="project" value="UniProtKB-UniRule"/>
</dbReference>
<dbReference type="EC" id="3.6.4.13" evidence="5"/>
<dbReference type="PROSITE" id="PS51195">
    <property type="entry name" value="Q_MOTIF"/>
    <property type="match status" value="1"/>
</dbReference>
<comment type="similarity">
    <text evidence="5">Belongs to the DEAD box helicase family. SrmB subfamily.</text>
</comment>
<dbReference type="PROSITE" id="PS51194">
    <property type="entry name" value="HELICASE_CTER"/>
    <property type="match status" value="1"/>
</dbReference>
<dbReference type="PANTHER" id="PTHR47959">
    <property type="entry name" value="ATP-DEPENDENT RNA HELICASE RHLE-RELATED"/>
    <property type="match status" value="1"/>
</dbReference>
<accession>A0A420E8J6</accession>
<dbReference type="GO" id="GO:0000027">
    <property type="term" value="P:ribosomal large subunit assembly"/>
    <property type="evidence" value="ECO:0007669"/>
    <property type="project" value="UniProtKB-UniRule"/>
</dbReference>
<dbReference type="HAMAP" id="MF_00967">
    <property type="entry name" value="DEAD_helicase_SrmB"/>
    <property type="match status" value="1"/>
</dbReference>
<dbReference type="Pfam" id="PF00271">
    <property type="entry name" value="Helicase_C"/>
    <property type="match status" value="1"/>
</dbReference>
<dbReference type="CDD" id="cd00268">
    <property type="entry name" value="DEADc"/>
    <property type="match status" value="1"/>
</dbReference>
<comment type="subcellular location">
    <subcellularLocation>
        <location evidence="5">Cytoplasm</location>
    </subcellularLocation>
</comment>
<dbReference type="PROSITE" id="PS51192">
    <property type="entry name" value="HELICASE_ATP_BIND_1"/>
    <property type="match status" value="1"/>
</dbReference>
<dbReference type="InterPro" id="IPR044742">
    <property type="entry name" value="DEAD/DEAH_RhlB"/>
</dbReference>
<evidence type="ECO:0000256" key="5">
    <source>
        <dbReference type="HAMAP-Rule" id="MF_00967"/>
    </source>
</evidence>
<organism evidence="11 12">
    <name type="scientific">Alginatibacterium sediminis</name>
    <dbReference type="NCBI Taxonomy" id="2164068"/>
    <lineage>
        <taxon>Bacteria</taxon>
        <taxon>Pseudomonadati</taxon>
        <taxon>Pseudomonadota</taxon>
        <taxon>Gammaproteobacteria</taxon>
        <taxon>Alteromonadales</taxon>
        <taxon>Alteromonadaceae</taxon>
        <taxon>Alginatibacterium</taxon>
    </lineage>
</organism>
<comment type="function">
    <text evidence="5">DEAD-box RNA helicase involved in the assembly of the 50S ribosomal subunit at low temperature. Exhibits RNA-stimulated ATP hydrolysis and RNA unwinding activity.</text>
</comment>
<keyword evidence="1 5" id="KW-0547">Nucleotide-binding</keyword>
<feature type="domain" description="Helicase ATP-binding" evidence="8">
    <location>
        <begin position="32"/>
        <end position="206"/>
    </location>
</feature>
<dbReference type="GO" id="GO:0003724">
    <property type="term" value="F:RNA helicase activity"/>
    <property type="evidence" value="ECO:0007669"/>
    <property type="project" value="UniProtKB-UniRule"/>
</dbReference>
<evidence type="ECO:0000256" key="4">
    <source>
        <dbReference type="ARBA" id="ARBA00022840"/>
    </source>
</evidence>
<comment type="subunit">
    <text evidence="5">Interacts with the 50S ribosomal subunit.</text>
</comment>
<dbReference type="GO" id="GO:0003676">
    <property type="term" value="F:nucleic acid binding"/>
    <property type="evidence" value="ECO:0007669"/>
    <property type="project" value="InterPro"/>
</dbReference>
<dbReference type="InterPro" id="IPR011545">
    <property type="entry name" value="DEAD/DEAH_box_helicase_dom"/>
</dbReference>
<dbReference type="InterPro" id="IPR027417">
    <property type="entry name" value="P-loop_NTPase"/>
</dbReference>
<evidence type="ECO:0000259" key="8">
    <source>
        <dbReference type="PROSITE" id="PS51192"/>
    </source>
</evidence>
<feature type="domain" description="Helicase C-terminal" evidence="9">
    <location>
        <begin position="232"/>
        <end position="384"/>
    </location>
</feature>
<evidence type="ECO:0000256" key="3">
    <source>
        <dbReference type="ARBA" id="ARBA00022806"/>
    </source>
</evidence>
<dbReference type="EMBL" id="RAQO01000008">
    <property type="protein sequence ID" value="RKF15658.1"/>
    <property type="molecule type" value="Genomic_DNA"/>
</dbReference>
<keyword evidence="12" id="KW-1185">Reference proteome</keyword>